<dbReference type="Proteomes" id="UP001154015">
    <property type="component" value="Unassembled WGS sequence"/>
</dbReference>
<sequence>MDATNTGTAPIYDLLITERGDVIADAAHAAEQTRLKAADTLDFRLADNARDHAA</sequence>
<keyword evidence="2" id="KW-1185">Reference proteome</keyword>
<evidence type="ECO:0000313" key="1">
    <source>
        <dbReference type="EMBL" id="CAH9418525.1"/>
    </source>
</evidence>
<reference evidence="1" key="1">
    <citation type="submission" date="2022-03" db="EMBL/GenBank/DDBJ databases">
        <authorList>
            <person name="Leyn A S."/>
        </authorList>
    </citation>
    <scope>NUCLEOTIDE SEQUENCE</scope>
    <source>
        <strain evidence="1">Streptomyces globisporus 4-3</strain>
    </source>
</reference>
<accession>A0ABN8V6T8</accession>
<dbReference type="EMBL" id="CAKXYP010000018">
    <property type="protein sequence ID" value="CAH9418525.1"/>
    <property type="molecule type" value="Genomic_DNA"/>
</dbReference>
<comment type="caution">
    <text evidence="1">The sequence shown here is derived from an EMBL/GenBank/DDBJ whole genome shotgun (WGS) entry which is preliminary data.</text>
</comment>
<protein>
    <submittedName>
        <fullName evidence="1">Uncharacterized protein</fullName>
    </submittedName>
</protein>
<name>A0ABN8V6T8_STRGL</name>
<proteinExistence type="predicted"/>
<gene>
    <name evidence="1" type="ORF">SGL43_05574</name>
</gene>
<evidence type="ECO:0000313" key="2">
    <source>
        <dbReference type="Proteomes" id="UP001154015"/>
    </source>
</evidence>
<dbReference type="RefSeq" id="WP_167393139.1">
    <property type="nucleotide sequence ID" value="NZ_BMTG01000015.1"/>
</dbReference>
<organism evidence="1 2">
    <name type="scientific">Streptomyces globisporus</name>
    <dbReference type="NCBI Taxonomy" id="1908"/>
    <lineage>
        <taxon>Bacteria</taxon>
        <taxon>Bacillati</taxon>
        <taxon>Actinomycetota</taxon>
        <taxon>Actinomycetes</taxon>
        <taxon>Kitasatosporales</taxon>
        <taxon>Streptomycetaceae</taxon>
        <taxon>Streptomyces</taxon>
    </lineage>
</organism>